<dbReference type="Proteomes" id="UP001141950">
    <property type="component" value="Unassembled WGS sequence"/>
</dbReference>
<evidence type="ECO:0000313" key="2">
    <source>
        <dbReference type="Proteomes" id="UP001141950"/>
    </source>
</evidence>
<proteinExistence type="predicted"/>
<name>A0A9X2MYP8_9BACL</name>
<accession>A0A9X2MYP8</accession>
<keyword evidence="2" id="KW-1185">Reference proteome</keyword>
<organism evidence="1 2">
    <name type="scientific">Paenibacillus soyae</name>
    <dbReference type="NCBI Taxonomy" id="2969249"/>
    <lineage>
        <taxon>Bacteria</taxon>
        <taxon>Bacillati</taxon>
        <taxon>Bacillota</taxon>
        <taxon>Bacilli</taxon>
        <taxon>Bacillales</taxon>
        <taxon>Paenibacillaceae</taxon>
        <taxon>Paenibacillus</taxon>
    </lineage>
</organism>
<evidence type="ECO:0000313" key="1">
    <source>
        <dbReference type="EMBL" id="MCR2805947.1"/>
    </source>
</evidence>
<comment type="caution">
    <text evidence="1">The sequence shown here is derived from an EMBL/GenBank/DDBJ whole genome shotgun (WGS) entry which is preliminary data.</text>
</comment>
<dbReference type="EMBL" id="JANIPJ010000014">
    <property type="protein sequence ID" value="MCR2805947.1"/>
    <property type="molecule type" value="Genomic_DNA"/>
</dbReference>
<protein>
    <submittedName>
        <fullName evidence="1">Uncharacterized protein</fullName>
    </submittedName>
</protein>
<dbReference type="RefSeq" id="WP_257448948.1">
    <property type="nucleotide sequence ID" value="NZ_JANIPJ010000014.1"/>
</dbReference>
<dbReference type="AlphaFoldDB" id="A0A9X2MYP8"/>
<reference evidence="1" key="1">
    <citation type="submission" date="2022-08" db="EMBL/GenBank/DDBJ databases">
        <title>The genomic sequence of strain Paenibacillus sp. SCIV0701.</title>
        <authorList>
            <person name="Zhao H."/>
        </authorList>
    </citation>
    <scope>NUCLEOTIDE SEQUENCE</scope>
    <source>
        <strain evidence="1">SCIV0701</strain>
    </source>
</reference>
<sequence>MILRLLMKINISRNNIPLAIMIVENEFRPFIVRLIEYLYLFICLRFNREKALNISIGVAQVKYKYWLEYYTGTDNYSSFYNIFFFEDPIKNYDLVEWYLNQRKFRNSIEISEIYTGAKNIYYANKIDKAMITIINIQRLGRHLKSGDIS</sequence>
<gene>
    <name evidence="1" type="ORF">NQZ67_18855</name>
</gene>